<accession>A0A7H0LP43</accession>
<dbReference type="InterPro" id="IPR013108">
    <property type="entry name" value="Amidohydro_3"/>
</dbReference>
<dbReference type="SUPFAM" id="SSF51556">
    <property type="entry name" value="Metallo-dependent hydrolases"/>
    <property type="match status" value="1"/>
</dbReference>
<dbReference type="InterPro" id="IPR032466">
    <property type="entry name" value="Metal_Hydrolase"/>
</dbReference>
<dbReference type="Gene3D" id="3.30.1490.130">
    <property type="entry name" value="D-aminoacylase. Domain 3"/>
    <property type="match status" value="1"/>
</dbReference>
<dbReference type="PANTHER" id="PTHR11647">
    <property type="entry name" value="HYDRANTOINASE/DIHYDROPYRIMIDINASE FAMILY MEMBER"/>
    <property type="match status" value="1"/>
</dbReference>
<feature type="domain" description="Amidohydrolase 3" evidence="1">
    <location>
        <begin position="103"/>
        <end position="572"/>
    </location>
</feature>
<dbReference type="Proteomes" id="UP000516148">
    <property type="component" value="Chromosome"/>
</dbReference>
<dbReference type="GO" id="GO:0016812">
    <property type="term" value="F:hydrolase activity, acting on carbon-nitrogen (but not peptide) bonds, in cyclic amides"/>
    <property type="evidence" value="ECO:0007669"/>
    <property type="project" value="TreeGrafter"/>
</dbReference>
<dbReference type="GO" id="GO:0016811">
    <property type="term" value="F:hydrolase activity, acting on carbon-nitrogen (but not peptide) bonds, in linear amides"/>
    <property type="evidence" value="ECO:0007669"/>
    <property type="project" value="InterPro"/>
</dbReference>
<dbReference type="InterPro" id="IPR050378">
    <property type="entry name" value="Metallo-dep_Hydrolases_sf"/>
</dbReference>
<name>A0A7H0LP43_9SPHN</name>
<evidence type="ECO:0000259" key="1">
    <source>
        <dbReference type="Pfam" id="PF07969"/>
    </source>
</evidence>
<keyword evidence="3" id="KW-1185">Reference proteome</keyword>
<proteinExistence type="predicted"/>
<dbReference type="CDD" id="cd01297">
    <property type="entry name" value="D-aminoacylase"/>
    <property type="match status" value="1"/>
</dbReference>
<protein>
    <submittedName>
        <fullName evidence="2">D-aminoacylase</fullName>
    </submittedName>
</protein>
<dbReference type="SUPFAM" id="SSF51338">
    <property type="entry name" value="Composite domain of metallo-dependent hydrolases"/>
    <property type="match status" value="1"/>
</dbReference>
<dbReference type="InterPro" id="IPR011059">
    <property type="entry name" value="Metal-dep_hydrolase_composite"/>
</dbReference>
<evidence type="ECO:0000313" key="3">
    <source>
        <dbReference type="Proteomes" id="UP000516148"/>
    </source>
</evidence>
<dbReference type="Pfam" id="PF07969">
    <property type="entry name" value="Amidohydro_3"/>
    <property type="match status" value="1"/>
</dbReference>
<sequence length="612" mass="65911">MAVTAGDYSGRLIHDCIALRENDEDSPRGSCIAPARFRSVALAAFVFSSLAAQPVLARQPYDILVKGGTIYDGSGQKPFRGDVGIRDGRIVHVGRRTQGRALRTIDARGKAVAPGFINAMSQTALSLLTSPLAESDLRQGVTLVVVGEGTSAGPLTLGMLEELHRSGGVPADLQWRTLDQFAKLLKSRGIAVNVASWVGGSTLRQNVVGLADRVPSADELARMRALVREAMEDGALGVSTALIYAPGAYAKTDELVALAEQSAQCGGLFASHIRSEGDRFLEALDELIAISRRSGAPAELFHIKVGGPANWPAMPIALNRIQAAREAGIRISANMYSYAASGTGLTASIPPWVQQGGWDAFMARIKDPAIRARVIAEMRDPKPDWENVMRGAGGPDGVVLSSFRTDALRRLAGKTLAEIAKLRGTDPEETLLQLIEEDGSRIEAFYFTMSEDNLRLQLRQPYVSIGSDAAALSITPQIIKSGAHPRAFGTFARIYAKYVREEKVLTMQEAVRRMTSLPAAHYQLGDRGWLKPGFTADVVVFDPARIRDRATYQQPFRFAEGVEEVLVNGVPTVVGGEPTGALAGRFVRGRAWTGRKDGGCRAAANDWPWPLA</sequence>
<dbReference type="AlphaFoldDB" id="A0A7H0LP43"/>
<dbReference type="InterPro" id="IPR023100">
    <property type="entry name" value="D-aminoacylase_insert_dom_sf"/>
</dbReference>
<dbReference type="PANTHER" id="PTHR11647:SF1">
    <property type="entry name" value="COLLAPSIN RESPONSE MEDIATOR PROTEIN"/>
    <property type="match status" value="1"/>
</dbReference>
<dbReference type="Gene3D" id="3.20.20.140">
    <property type="entry name" value="Metal-dependent hydrolases"/>
    <property type="match status" value="1"/>
</dbReference>
<gene>
    <name evidence="2" type="ORF">H3Z74_10085</name>
</gene>
<dbReference type="KEGG" id="spap:H3Z74_10085"/>
<dbReference type="EMBL" id="CP061038">
    <property type="protein sequence ID" value="QNQ11446.1"/>
    <property type="molecule type" value="Genomic_DNA"/>
</dbReference>
<reference evidence="2 3" key="1">
    <citation type="submission" date="2020-09" db="EMBL/GenBank/DDBJ databases">
        <title>Sphingomonas sp., a new species isolated from pork steak.</title>
        <authorList>
            <person name="Heidler von Heilborn D."/>
        </authorList>
    </citation>
    <scope>NUCLEOTIDE SEQUENCE [LARGE SCALE GENOMIC DNA]</scope>
    <source>
        <strain evidence="3">S8-3T</strain>
    </source>
</reference>
<evidence type="ECO:0000313" key="2">
    <source>
        <dbReference type="EMBL" id="QNQ11446.1"/>
    </source>
</evidence>
<organism evidence="2 3">
    <name type="scientific">Sphingomonas alpina</name>
    <dbReference type="NCBI Taxonomy" id="653931"/>
    <lineage>
        <taxon>Bacteria</taxon>
        <taxon>Pseudomonadati</taxon>
        <taxon>Pseudomonadota</taxon>
        <taxon>Alphaproteobacteria</taxon>
        <taxon>Sphingomonadales</taxon>
        <taxon>Sphingomonadaceae</taxon>
        <taxon>Sphingomonas</taxon>
    </lineage>
</organism>
<dbReference type="Gene3D" id="2.30.40.10">
    <property type="entry name" value="Urease, subunit C, domain 1"/>
    <property type="match status" value="1"/>
</dbReference>
<dbReference type="GO" id="GO:0005829">
    <property type="term" value="C:cytosol"/>
    <property type="evidence" value="ECO:0007669"/>
    <property type="project" value="TreeGrafter"/>
</dbReference>